<evidence type="ECO:0000313" key="2">
    <source>
        <dbReference type="EMBL" id="MFC3140154.1"/>
    </source>
</evidence>
<reference evidence="3" key="1">
    <citation type="journal article" date="2019" name="Int. J. Syst. Evol. Microbiol.">
        <title>The Global Catalogue of Microorganisms (GCM) 10K type strain sequencing project: providing services to taxonomists for standard genome sequencing and annotation.</title>
        <authorList>
            <consortium name="The Broad Institute Genomics Platform"/>
            <consortium name="The Broad Institute Genome Sequencing Center for Infectious Disease"/>
            <person name="Wu L."/>
            <person name="Ma J."/>
        </authorList>
    </citation>
    <scope>NUCLEOTIDE SEQUENCE [LARGE SCALE GENOMIC DNA]</scope>
    <source>
        <strain evidence="3">KCTC 52277</strain>
    </source>
</reference>
<dbReference type="RefSeq" id="WP_248934080.1">
    <property type="nucleotide sequence ID" value="NZ_JAKILF010000001.1"/>
</dbReference>
<dbReference type="EMBL" id="JBHRTD010000018">
    <property type="protein sequence ID" value="MFC3140154.1"/>
    <property type="molecule type" value="Genomic_DNA"/>
</dbReference>
<proteinExistence type="predicted"/>
<protein>
    <recommendedName>
        <fullName evidence="4">Adhesin</fullName>
    </recommendedName>
</protein>
<keyword evidence="1" id="KW-0732">Signal</keyword>
<evidence type="ECO:0008006" key="4">
    <source>
        <dbReference type="Google" id="ProtNLM"/>
    </source>
</evidence>
<evidence type="ECO:0000313" key="3">
    <source>
        <dbReference type="Proteomes" id="UP001595621"/>
    </source>
</evidence>
<sequence>MNKLPLAMIIAAVISVPAMATDDGDQDYSSVTLKKKVSVEKDLKYRGSVAIRGNITANGLGMAVVENNQGSVYNSGSNYYHNNNASISDAAFQNAAGNIGVNVAAGDNNAQANSAALAAIDAEFAFGSGDAEIFSNQTSMTNYTSNYASTNTAGVGGDAFAGASGNIGVNVTSGNNNVQANNMAASVYNGRLGEASVSNNQATGGNMVMNQGVVEDTYAQVQVSLALDATGTYSGDSEMTSQYYPEIWLDPDGEHDSGNETLWGHIDFDQSTPSGGNDDADETMTFHEEGELALAGTVTGNLPMIIQQVKQRSTNVARVNGNAFNGASGNIGVNVASGTGNLQANNLSLTAIGASGTPIGEN</sequence>
<organism evidence="2 3">
    <name type="scientific">Shewanella submarina</name>
    <dbReference type="NCBI Taxonomy" id="2016376"/>
    <lineage>
        <taxon>Bacteria</taxon>
        <taxon>Pseudomonadati</taxon>
        <taxon>Pseudomonadota</taxon>
        <taxon>Gammaproteobacteria</taxon>
        <taxon>Alteromonadales</taxon>
        <taxon>Shewanellaceae</taxon>
        <taxon>Shewanella</taxon>
    </lineage>
</organism>
<dbReference type="Proteomes" id="UP001595621">
    <property type="component" value="Unassembled WGS sequence"/>
</dbReference>
<comment type="caution">
    <text evidence="2">The sequence shown here is derived from an EMBL/GenBank/DDBJ whole genome shotgun (WGS) entry which is preliminary data.</text>
</comment>
<evidence type="ECO:0000256" key="1">
    <source>
        <dbReference type="SAM" id="SignalP"/>
    </source>
</evidence>
<name>A0ABV7GIV4_9GAMM</name>
<feature type="signal peptide" evidence="1">
    <location>
        <begin position="1"/>
        <end position="20"/>
    </location>
</feature>
<feature type="chain" id="PRO_5045061792" description="Adhesin" evidence="1">
    <location>
        <begin position="21"/>
        <end position="362"/>
    </location>
</feature>
<keyword evidence="3" id="KW-1185">Reference proteome</keyword>
<gene>
    <name evidence="2" type="ORF">ACFOE0_18505</name>
</gene>
<accession>A0ABV7GIV4</accession>